<reference evidence="1 2" key="1">
    <citation type="submission" date="2019-01" db="EMBL/GenBank/DDBJ databases">
        <authorList>
            <person name="Sayadi A."/>
        </authorList>
    </citation>
    <scope>NUCLEOTIDE SEQUENCE [LARGE SCALE GENOMIC DNA]</scope>
</reference>
<dbReference type="EMBL" id="CAACVG010007738">
    <property type="protein sequence ID" value="VEN46791.1"/>
    <property type="molecule type" value="Genomic_DNA"/>
</dbReference>
<protein>
    <submittedName>
        <fullName evidence="1">Uncharacterized protein</fullName>
    </submittedName>
</protein>
<evidence type="ECO:0000313" key="1">
    <source>
        <dbReference type="EMBL" id="VEN46791.1"/>
    </source>
</evidence>
<keyword evidence="2" id="KW-1185">Reference proteome</keyword>
<feature type="non-terminal residue" evidence="1">
    <location>
        <position position="136"/>
    </location>
</feature>
<feature type="non-terminal residue" evidence="1">
    <location>
        <position position="1"/>
    </location>
</feature>
<organism evidence="1 2">
    <name type="scientific">Callosobruchus maculatus</name>
    <name type="common">Southern cowpea weevil</name>
    <name type="synonym">Pulse bruchid</name>
    <dbReference type="NCBI Taxonomy" id="64391"/>
    <lineage>
        <taxon>Eukaryota</taxon>
        <taxon>Metazoa</taxon>
        <taxon>Ecdysozoa</taxon>
        <taxon>Arthropoda</taxon>
        <taxon>Hexapoda</taxon>
        <taxon>Insecta</taxon>
        <taxon>Pterygota</taxon>
        <taxon>Neoptera</taxon>
        <taxon>Endopterygota</taxon>
        <taxon>Coleoptera</taxon>
        <taxon>Polyphaga</taxon>
        <taxon>Cucujiformia</taxon>
        <taxon>Chrysomeloidea</taxon>
        <taxon>Chrysomelidae</taxon>
        <taxon>Bruchinae</taxon>
        <taxon>Bruchini</taxon>
        <taxon>Callosobruchus</taxon>
    </lineage>
</organism>
<gene>
    <name evidence="1" type="ORF">CALMAC_LOCUS8775</name>
</gene>
<sequence>AVSSTFECSSYVGVCKVALTLILTGNQLFYCQCYRKKKFVGMRRLYIQEDDLFHFDKLMNNFSDLGGYNLKVGYTNFPPHIFLTTQRGKQNENVNTIEGFEYNMLEVLSNKMNFTFQLVEVNTSDYAISYARIVRR</sequence>
<dbReference type="AlphaFoldDB" id="A0A653CFU3"/>
<proteinExistence type="predicted"/>
<dbReference type="OrthoDB" id="6690269at2759"/>
<accession>A0A653CFU3</accession>
<dbReference type="Proteomes" id="UP000410492">
    <property type="component" value="Unassembled WGS sequence"/>
</dbReference>
<dbReference type="SUPFAM" id="SSF53850">
    <property type="entry name" value="Periplasmic binding protein-like II"/>
    <property type="match status" value="1"/>
</dbReference>
<evidence type="ECO:0000313" key="2">
    <source>
        <dbReference type="Proteomes" id="UP000410492"/>
    </source>
</evidence>
<name>A0A653CFU3_CALMS</name>
<dbReference type="Gene3D" id="3.40.190.10">
    <property type="entry name" value="Periplasmic binding protein-like II"/>
    <property type="match status" value="1"/>
</dbReference>